<dbReference type="InterPro" id="IPR036025">
    <property type="entry name" value="RtcB-like_sf"/>
</dbReference>
<comment type="caution">
    <text evidence="10">The sequence shown here is derived from an EMBL/GenBank/DDBJ whole genome shotgun (WGS) entry which is preliminary data.</text>
</comment>
<dbReference type="InterPro" id="IPR052915">
    <property type="entry name" value="RtcB-like"/>
</dbReference>
<keyword evidence="4" id="KW-0479">Metal-binding</keyword>
<reference evidence="11" key="1">
    <citation type="journal article" date="2019" name="Int. J. Syst. Evol. Microbiol.">
        <title>The Global Catalogue of Microorganisms (GCM) 10K type strain sequencing project: providing services to taxonomists for standard genome sequencing and annotation.</title>
        <authorList>
            <consortium name="The Broad Institute Genomics Platform"/>
            <consortium name="The Broad Institute Genome Sequencing Center for Infectious Disease"/>
            <person name="Wu L."/>
            <person name="Ma J."/>
        </authorList>
    </citation>
    <scope>NUCLEOTIDE SEQUENCE [LARGE SCALE GENOMIC DNA]</scope>
    <source>
        <strain evidence="11">JCM 17919</strain>
    </source>
</reference>
<sequence length="373" mass="41799">MSSIGYYCDPQGIEPHAHAELQRYAQQPAIGALRAFTDIHYCAEKALPVGVAFAATNHVFPLVTGKDIGCGVMYLRIGKEHWRKLFDKRAHFDAWQRAHGAMTDDGLGGGNHFLSLEEDDEAVYVICHTGTRNRGIALYQRCVELCRQYAQEAGGDGESVPAGRFDDAFRAYYTDTLRFGYARRKAFCLQTMAFLQGAQYVGASGPVARDYGQGLFAERDEEGRLHGTPYRLGDSVHNHLRFDGDTVLHRKGSTELVPGRTAVLPLSMSRGSLLVTATGRAGEALWSCAHGAGRKLSRFAAQKHWRTVLKEKERRAYRAQFPELLGHNGEFPKGTVQELDYAYKPDDDIFRYQPYLRLVTRTRPIATIKYTEI</sequence>
<organism evidence="10 11">
    <name type="scientific">Flaviaesturariibacter amylovorans</name>
    <dbReference type="NCBI Taxonomy" id="1084520"/>
    <lineage>
        <taxon>Bacteria</taxon>
        <taxon>Pseudomonadati</taxon>
        <taxon>Bacteroidota</taxon>
        <taxon>Chitinophagia</taxon>
        <taxon>Chitinophagales</taxon>
        <taxon>Chitinophagaceae</taxon>
        <taxon>Flaviaestuariibacter</taxon>
    </lineage>
</organism>
<evidence type="ECO:0000313" key="10">
    <source>
        <dbReference type="EMBL" id="GAA4341695.1"/>
    </source>
</evidence>
<protein>
    <recommendedName>
        <fullName evidence="2">3'-phosphate/5'-hydroxy nucleic acid ligase</fullName>
        <ecNumber evidence="2">6.5.1.8</ecNumber>
    </recommendedName>
</protein>
<keyword evidence="7" id="KW-0342">GTP-binding</keyword>
<evidence type="ECO:0000256" key="1">
    <source>
        <dbReference type="ARBA" id="ARBA00001936"/>
    </source>
</evidence>
<dbReference type="Pfam" id="PF01139">
    <property type="entry name" value="RtcB"/>
    <property type="match status" value="1"/>
</dbReference>
<name>A0ABP8HNH6_9BACT</name>
<dbReference type="RefSeq" id="WP_345257719.1">
    <property type="nucleotide sequence ID" value="NZ_BAABGY010000016.1"/>
</dbReference>
<evidence type="ECO:0000256" key="4">
    <source>
        <dbReference type="ARBA" id="ARBA00022723"/>
    </source>
</evidence>
<dbReference type="PANTHER" id="PTHR43749:SF2">
    <property type="entry name" value="RNA-SPLICING LIGASE RTCB"/>
    <property type="match status" value="1"/>
</dbReference>
<dbReference type="SUPFAM" id="SSF103365">
    <property type="entry name" value="Hypothetical protein PH1602"/>
    <property type="match status" value="1"/>
</dbReference>
<comment type="catalytic activity">
    <reaction evidence="9">
        <text>a 3'-end 3'-phospho-ribonucleotide-RNA + a 5'-end dephospho-ribonucleoside-RNA + GTP = a ribonucleotidyl-ribonucleotide-RNA + GMP + diphosphate</text>
        <dbReference type="Rhea" id="RHEA:68076"/>
        <dbReference type="Rhea" id="RHEA-COMP:10463"/>
        <dbReference type="Rhea" id="RHEA-COMP:13936"/>
        <dbReference type="Rhea" id="RHEA-COMP:17355"/>
        <dbReference type="ChEBI" id="CHEBI:33019"/>
        <dbReference type="ChEBI" id="CHEBI:37565"/>
        <dbReference type="ChEBI" id="CHEBI:58115"/>
        <dbReference type="ChEBI" id="CHEBI:83062"/>
        <dbReference type="ChEBI" id="CHEBI:138284"/>
        <dbReference type="ChEBI" id="CHEBI:173118"/>
        <dbReference type="EC" id="6.5.1.8"/>
    </reaction>
</comment>
<comment type="cofactor">
    <cofactor evidence="1">
        <name>Mn(2+)</name>
        <dbReference type="ChEBI" id="CHEBI:29035"/>
    </cofactor>
</comment>
<evidence type="ECO:0000256" key="6">
    <source>
        <dbReference type="ARBA" id="ARBA00022800"/>
    </source>
</evidence>
<dbReference type="PANTHER" id="PTHR43749">
    <property type="entry name" value="RNA-SPLICING LIGASE RTCB"/>
    <property type="match status" value="1"/>
</dbReference>
<dbReference type="Proteomes" id="UP001501725">
    <property type="component" value="Unassembled WGS sequence"/>
</dbReference>
<evidence type="ECO:0000256" key="9">
    <source>
        <dbReference type="ARBA" id="ARBA00047746"/>
    </source>
</evidence>
<keyword evidence="8" id="KW-0464">Manganese</keyword>
<evidence type="ECO:0000256" key="5">
    <source>
        <dbReference type="ARBA" id="ARBA00022741"/>
    </source>
</evidence>
<dbReference type="EC" id="6.5.1.8" evidence="2"/>
<dbReference type="EMBL" id="BAABGY010000016">
    <property type="protein sequence ID" value="GAA4341695.1"/>
    <property type="molecule type" value="Genomic_DNA"/>
</dbReference>
<evidence type="ECO:0000313" key="11">
    <source>
        <dbReference type="Proteomes" id="UP001501725"/>
    </source>
</evidence>
<evidence type="ECO:0000256" key="2">
    <source>
        <dbReference type="ARBA" id="ARBA00012726"/>
    </source>
</evidence>
<keyword evidence="3" id="KW-0436">Ligase</keyword>
<dbReference type="InterPro" id="IPR001233">
    <property type="entry name" value="RtcB"/>
</dbReference>
<gene>
    <name evidence="10" type="ORF">GCM10023184_40340</name>
</gene>
<evidence type="ECO:0000256" key="7">
    <source>
        <dbReference type="ARBA" id="ARBA00023134"/>
    </source>
</evidence>
<evidence type="ECO:0000256" key="8">
    <source>
        <dbReference type="ARBA" id="ARBA00023211"/>
    </source>
</evidence>
<accession>A0ABP8HNH6</accession>
<keyword evidence="11" id="KW-1185">Reference proteome</keyword>
<keyword evidence="6" id="KW-0692">RNA repair</keyword>
<evidence type="ECO:0000256" key="3">
    <source>
        <dbReference type="ARBA" id="ARBA00022598"/>
    </source>
</evidence>
<proteinExistence type="predicted"/>
<keyword evidence="5" id="KW-0547">Nucleotide-binding</keyword>
<dbReference type="Gene3D" id="3.90.1860.10">
    <property type="entry name" value="tRNA-splicing ligase RtcB"/>
    <property type="match status" value="1"/>
</dbReference>